<keyword evidence="1" id="KW-0472">Membrane</keyword>
<keyword evidence="1" id="KW-0812">Transmembrane</keyword>
<evidence type="ECO:0000256" key="1">
    <source>
        <dbReference type="SAM" id="Phobius"/>
    </source>
</evidence>
<reference evidence="2 3" key="1">
    <citation type="submission" date="2009-07" db="EMBL/GenBank/DDBJ databases">
        <authorList>
            <person name="Madupu R."/>
            <person name="Sebastian Y."/>
            <person name="Durkin A.S."/>
            <person name="Torralba M."/>
            <person name="Methe B."/>
            <person name="Sutton G.G."/>
            <person name="Strausberg R.L."/>
            <person name="Nelson K.E."/>
        </authorList>
    </citation>
    <scope>NUCLEOTIDE SEQUENCE [LARGE SCALE GENOMIC DNA]</scope>
    <source>
        <strain evidence="2 3">ATCC 35580</strain>
    </source>
</reference>
<dbReference type="RefSeq" id="WP_006189901.1">
    <property type="nucleotide sequence ID" value="NZ_ACYH01000060.1"/>
</dbReference>
<keyword evidence="1" id="KW-1133">Transmembrane helix</keyword>
<feature type="transmembrane region" description="Helical" evidence="1">
    <location>
        <begin position="52"/>
        <end position="71"/>
    </location>
</feature>
<evidence type="ECO:0000313" key="2">
    <source>
        <dbReference type="EMBL" id="EEV19354.1"/>
    </source>
</evidence>
<gene>
    <name evidence="2" type="ORF">TREVI0001_1004</name>
</gene>
<dbReference type="eggNOG" id="ENOG502ZNE8">
    <property type="taxonomic scope" value="Bacteria"/>
</dbReference>
<dbReference type="Proteomes" id="UP000004509">
    <property type="component" value="Unassembled WGS sequence"/>
</dbReference>
<dbReference type="STRING" id="596324.TREVI0001_1004"/>
<proteinExistence type="predicted"/>
<sequence length="202" mass="22474">MNKRLRYIAFFVLCIMAAAQMPLVADEKKEDHTPVPYTKAEFPLWQRELRRFEILSFGALPFVTLLSFWGYDMIRAAQHPNDPAYYPWPLKQAGKAVALTEKEQLGVLLTAAGISVTIALIDITYRAIRRSVEKKRLERENAFAEDPIQFTLITVPIEGDAPPISINDMLSIGLGGGISSPVKNSTALEPVQVQDSGTAEAR</sequence>
<organism evidence="2 3">
    <name type="scientific">Treponema vincentii ATCC 35580</name>
    <dbReference type="NCBI Taxonomy" id="596324"/>
    <lineage>
        <taxon>Bacteria</taxon>
        <taxon>Pseudomonadati</taxon>
        <taxon>Spirochaetota</taxon>
        <taxon>Spirochaetia</taxon>
        <taxon>Spirochaetales</taxon>
        <taxon>Treponemataceae</taxon>
        <taxon>Treponema</taxon>
    </lineage>
</organism>
<name>C8PT90_9SPIR</name>
<dbReference type="OrthoDB" id="362894at2"/>
<feature type="transmembrane region" description="Helical" evidence="1">
    <location>
        <begin position="105"/>
        <end position="128"/>
    </location>
</feature>
<accession>C8PT90</accession>
<evidence type="ECO:0000313" key="3">
    <source>
        <dbReference type="Proteomes" id="UP000004509"/>
    </source>
</evidence>
<feature type="transmembrane region" description="Helical" evidence="1">
    <location>
        <begin position="6"/>
        <end position="25"/>
    </location>
</feature>
<comment type="caution">
    <text evidence="2">The sequence shown here is derived from an EMBL/GenBank/DDBJ whole genome shotgun (WGS) entry which is preliminary data.</text>
</comment>
<dbReference type="AlphaFoldDB" id="C8PT90"/>
<protein>
    <submittedName>
        <fullName evidence="2">Uncharacterized protein</fullName>
    </submittedName>
</protein>
<dbReference type="EMBL" id="ACYH01000060">
    <property type="protein sequence ID" value="EEV19354.1"/>
    <property type="molecule type" value="Genomic_DNA"/>
</dbReference>